<dbReference type="AlphaFoldDB" id="A0A4Y2CPY0"/>
<dbReference type="Proteomes" id="UP000499080">
    <property type="component" value="Unassembled WGS sequence"/>
</dbReference>
<name>A0A4Y2CPY0_ARAVE</name>
<sequence length="169" mass="18844">RDKTLTAEILDNKQFQRTTVEEHCSSVSEPSTGHITLQSGSSFDISNSIYGYVTIALLDDFSNIIVLGGDSTVVNTGVYNAVILRLELKLQRPIQWIICLLHFNELPLRHPFEYIDGKSFGPSSYTGDIGRNLKGCEKLPLVAFNSFECDLPGIDLTKLSCDQKYLLNI</sequence>
<evidence type="ECO:0000313" key="1">
    <source>
        <dbReference type="EMBL" id="GBM06423.1"/>
    </source>
</evidence>
<reference evidence="1 2" key="1">
    <citation type="journal article" date="2019" name="Sci. Rep.">
        <title>Orb-weaving spider Araneus ventricosus genome elucidates the spidroin gene catalogue.</title>
        <authorList>
            <person name="Kono N."/>
            <person name="Nakamura H."/>
            <person name="Ohtoshi R."/>
            <person name="Moran D.A.P."/>
            <person name="Shinohara A."/>
            <person name="Yoshida Y."/>
            <person name="Fujiwara M."/>
            <person name="Mori M."/>
            <person name="Tomita M."/>
            <person name="Arakawa K."/>
        </authorList>
    </citation>
    <scope>NUCLEOTIDE SEQUENCE [LARGE SCALE GENOMIC DNA]</scope>
</reference>
<keyword evidence="2" id="KW-1185">Reference proteome</keyword>
<protein>
    <submittedName>
        <fullName evidence="1">Uncharacterized protein</fullName>
    </submittedName>
</protein>
<dbReference type="EMBL" id="BGPR01000228">
    <property type="protein sequence ID" value="GBM06423.1"/>
    <property type="molecule type" value="Genomic_DNA"/>
</dbReference>
<comment type="caution">
    <text evidence="1">The sequence shown here is derived from an EMBL/GenBank/DDBJ whole genome shotgun (WGS) entry which is preliminary data.</text>
</comment>
<proteinExistence type="predicted"/>
<evidence type="ECO:0000313" key="2">
    <source>
        <dbReference type="Proteomes" id="UP000499080"/>
    </source>
</evidence>
<gene>
    <name evidence="1" type="ORF">AVEN_266370-2_1</name>
</gene>
<accession>A0A4Y2CPY0</accession>
<organism evidence="1 2">
    <name type="scientific">Araneus ventricosus</name>
    <name type="common">Orbweaver spider</name>
    <name type="synonym">Epeira ventricosa</name>
    <dbReference type="NCBI Taxonomy" id="182803"/>
    <lineage>
        <taxon>Eukaryota</taxon>
        <taxon>Metazoa</taxon>
        <taxon>Ecdysozoa</taxon>
        <taxon>Arthropoda</taxon>
        <taxon>Chelicerata</taxon>
        <taxon>Arachnida</taxon>
        <taxon>Araneae</taxon>
        <taxon>Araneomorphae</taxon>
        <taxon>Entelegynae</taxon>
        <taxon>Araneoidea</taxon>
        <taxon>Araneidae</taxon>
        <taxon>Araneus</taxon>
    </lineage>
</organism>
<feature type="non-terminal residue" evidence="1">
    <location>
        <position position="1"/>
    </location>
</feature>